<name>A0ABR7YD56_9SPHI</name>
<dbReference type="Proteomes" id="UP000651271">
    <property type="component" value="Unassembled WGS sequence"/>
</dbReference>
<gene>
    <name evidence="1" type="ORF">H8B04_06600</name>
</gene>
<keyword evidence="2" id="KW-1185">Reference proteome</keyword>
<sequence>MNAKALIFFFASFTFIVLCDKNDYNSPDSETTQQVNIIGTWESLLEKYELFDARGN</sequence>
<reference evidence="1 2" key="1">
    <citation type="submission" date="2020-08" db="EMBL/GenBank/DDBJ databases">
        <title>Sphingobacterium sp. DN04309 isolated from aquaculture water.</title>
        <authorList>
            <person name="Zhang M."/>
        </authorList>
    </citation>
    <scope>NUCLEOTIDE SEQUENCE [LARGE SCALE GENOMIC DNA]</scope>
    <source>
        <strain evidence="1 2">DN04309</strain>
    </source>
</reference>
<dbReference type="EMBL" id="JACOIJ010000009">
    <property type="protein sequence ID" value="MBD1429236.1"/>
    <property type="molecule type" value="Genomic_DNA"/>
</dbReference>
<evidence type="ECO:0000313" key="2">
    <source>
        <dbReference type="Proteomes" id="UP000651271"/>
    </source>
</evidence>
<dbReference type="RefSeq" id="WP_190301830.1">
    <property type="nucleotide sequence ID" value="NZ_JACOIJ010000009.1"/>
</dbReference>
<proteinExistence type="predicted"/>
<accession>A0ABR7YD56</accession>
<evidence type="ECO:0008006" key="3">
    <source>
        <dbReference type="Google" id="ProtNLM"/>
    </source>
</evidence>
<evidence type="ECO:0000313" key="1">
    <source>
        <dbReference type="EMBL" id="MBD1429236.1"/>
    </source>
</evidence>
<organism evidence="1 2">
    <name type="scientific">Sphingobacterium litopenaei</name>
    <dbReference type="NCBI Taxonomy" id="2763500"/>
    <lineage>
        <taxon>Bacteria</taxon>
        <taxon>Pseudomonadati</taxon>
        <taxon>Bacteroidota</taxon>
        <taxon>Sphingobacteriia</taxon>
        <taxon>Sphingobacteriales</taxon>
        <taxon>Sphingobacteriaceae</taxon>
        <taxon>Sphingobacterium</taxon>
    </lineage>
</organism>
<protein>
    <recommendedName>
        <fullName evidence="3">Lipocalin-like domain-containing protein</fullName>
    </recommendedName>
</protein>
<comment type="caution">
    <text evidence="1">The sequence shown here is derived from an EMBL/GenBank/DDBJ whole genome shotgun (WGS) entry which is preliminary data.</text>
</comment>